<dbReference type="PROSITE" id="PS50245">
    <property type="entry name" value="CAP_GLY_2"/>
    <property type="match status" value="1"/>
</dbReference>
<name>A0A1E3QSG4_9ASCO</name>
<evidence type="ECO:0000313" key="5">
    <source>
        <dbReference type="Proteomes" id="UP000094336"/>
    </source>
</evidence>
<reference evidence="5" key="1">
    <citation type="submission" date="2016-05" db="EMBL/GenBank/DDBJ databases">
        <title>Comparative genomics of biotechnologically important yeasts.</title>
        <authorList>
            <consortium name="DOE Joint Genome Institute"/>
            <person name="Riley R."/>
            <person name="Haridas S."/>
            <person name="Wolfe K.H."/>
            <person name="Lopes M.R."/>
            <person name="Hittinger C.T."/>
            <person name="Goker M."/>
            <person name="Salamov A."/>
            <person name="Wisecaver J."/>
            <person name="Long T.M."/>
            <person name="Aerts A.L."/>
            <person name="Barry K."/>
            <person name="Choi C."/>
            <person name="Clum A."/>
            <person name="Coughlan A.Y."/>
            <person name="Deshpande S."/>
            <person name="Douglass A.P."/>
            <person name="Hanson S.J."/>
            <person name="Klenk H.-P."/>
            <person name="Labutti K."/>
            <person name="Lapidus A."/>
            <person name="Lindquist E."/>
            <person name="Lipzen A."/>
            <person name="Meier-Kolthoff J.P."/>
            <person name="Ohm R.A."/>
            <person name="Otillar R.P."/>
            <person name="Pangilinan J."/>
            <person name="Peng Y."/>
            <person name="Rokas A."/>
            <person name="Rosa C.A."/>
            <person name="Scheuner C."/>
            <person name="Sibirny A.A."/>
            <person name="Slot J.C."/>
            <person name="Stielow J.B."/>
            <person name="Sun H."/>
            <person name="Kurtzman C.P."/>
            <person name="Blackwell M."/>
            <person name="Grigoriev I.V."/>
            <person name="Jeffries T.W."/>
        </authorList>
    </citation>
    <scope>NUCLEOTIDE SEQUENCE [LARGE SCALE GENOMIC DNA]</scope>
    <source>
        <strain evidence="5">NRRL Y-12698</strain>
    </source>
</reference>
<dbReference type="Pfam" id="PF01302">
    <property type="entry name" value="CAP_GLY"/>
    <property type="match status" value="1"/>
</dbReference>
<dbReference type="EMBL" id="KV454431">
    <property type="protein sequence ID" value="ODQ79877.1"/>
    <property type="molecule type" value="Genomic_DNA"/>
</dbReference>
<dbReference type="InterPro" id="IPR036859">
    <property type="entry name" value="CAP-Gly_dom_sf"/>
</dbReference>
<dbReference type="PROSITE" id="PS00845">
    <property type="entry name" value="CAP_GLY_1"/>
    <property type="match status" value="1"/>
</dbReference>
<dbReference type="SUPFAM" id="SSF54236">
    <property type="entry name" value="Ubiquitin-like"/>
    <property type="match status" value="1"/>
</dbReference>
<gene>
    <name evidence="4" type="ORF">BABINDRAFT_8069</name>
</gene>
<evidence type="ECO:0000256" key="2">
    <source>
        <dbReference type="ARBA" id="ARBA00025779"/>
    </source>
</evidence>
<dbReference type="InterPro" id="IPR000626">
    <property type="entry name" value="Ubiquitin-like_dom"/>
</dbReference>
<dbReference type="SMART" id="SM01052">
    <property type="entry name" value="CAP_GLY"/>
    <property type="match status" value="1"/>
</dbReference>
<keyword evidence="1" id="KW-0143">Chaperone</keyword>
<dbReference type="STRING" id="984486.A0A1E3QSG4"/>
<comment type="similarity">
    <text evidence="2">Belongs to the TBCB family.</text>
</comment>
<protein>
    <recommendedName>
        <fullName evidence="3">CAP-Gly domain-containing protein</fullName>
    </recommendedName>
</protein>
<dbReference type="Pfam" id="PF14560">
    <property type="entry name" value="Ubiquitin_2"/>
    <property type="match status" value="1"/>
</dbReference>
<proteinExistence type="inferred from homology"/>
<dbReference type="AlphaFoldDB" id="A0A1E3QSG4"/>
<sequence length="253" mass="28807">MTSNINIFVTSLLTSSERKVSTEWTLEAFKAKMELITGIPPASQQLRLYPYTNDDSNTEISSESLQKDDKSTRLNEFQIRPFVRIHVSDARPDSELHDLESFNEQDMEDAAFVLKEEDYEKKSNTVLQWKKEQKLGRFNPEFEARKQEAVQSSTSQAETMAVGMRCRIKATNPQELERRGCIRYIGKIKEIDEGAITWIGIELDEPVGKNNGSVKGTRYFVCGPNYGSFVKPLTVEVGDFPPDTLFSDSDEEL</sequence>
<accession>A0A1E3QSG4</accession>
<dbReference type="SUPFAM" id="SSF74924">
    <property type="entry name" value="Cap-Gly domain"/>
    <property type="match status" value="1"/>
</dbReference>
<dbReference type="Gene3D" id="2.30.30.190">
    <property type="entry name" value="CAP Gly-rich-like domain"/>
    <property type="match status" value="1"/>
</dbReference>
<dbReference type="InterPro" id="IPR000938">
    <property type="entry name" value="CAP-Gly_domain"/>
</dbReference>
<evidence type="ECO:0000313" key="4">
    <source>
        <dbReference type="EMBL" id="ODQ79877.1"/>
    </source>
</evidence>
<dbReference type="GeneID" id="30150581"/>
<dbReference type="PANTHER" id="PTHR18916">
    <property type="entry name" value="DYNACTIN 1-RELATED MICROTUBULE-BINDING"/>
    <property type="match status" value="1"/>
</dbReference>
<dbReference type="OrthoDB" id="5295208at2759"/>
<evidence type="ECO:0000259" key="3">
    <source>
        <dbReference type="PROSITE" id="PS50245"/>
    </source>
</evidence>
<dbReference type="Proteomes" id="UP000094336">
    <property type="component" value="Unassembled WGS sequence"/>
</dbReference>
<feature type="domain" description="CAP-Gly" evidence="3">
    <location>
        <begin position="189"/>
        <end position="231"/>
    </location>
</feature>
<keyword evidence="5" id="KW-1185">Reference proteome</keyword>
<organism evidence="4 5">
    <name type="scientific">Babjeviella inositovora NRRL Y-12698</name>
    <dbReference type="NCBI Taxonomy" id="984486"/>
    <lineage>
        <taxon>Eukaryota</taxon>
        <taxon>Fungi</taxon>
        <taxon>Dikarya</taxon>
        <taxon>Ascomycota</taxon>
        <taxon>Saccharomycotina</taxon>
        <taxon>Pichiomycetes</taxon>
        <taxon>Serinales incertae sedis</taxon>
        <taxon>Babjeviella</taxon>
    </lineage>
</organism>
<dbReference type="InterPro" id="IPR029071">
    <property type="entry name" value="Ubiquitin-like_domsf"/>
</dbReference>
<dbReference type="RefSeq" id="XP_018985205.1">
    <property type="nucleotide sequence ID" value="XM_019132728.1"/>
</dbReference>
<dbReference type="Gene3D" id="3.10.20.90">
    <property type="entry name" value="Phosphatidylinositol 3-kinase Catalytic Subunit, Chain A, domain 1"/>
    <property type="match status" value="1"/>
</dbReference>
<evidence type="ECO:0000256" key="1">
    <source>
        <dbReference type="ARBA" id="ARBA00023186"/>
    </source>
</evidence>